<accession>A0ABV7WMC8</accession>
<evidence type="ECO:0000313" key="3">
    <source>
        <dbReference type="Proteomes" id="UP001595710"/>
    </source>
</evidence>
<dbReference type="Gene3D" id="2.40.10.220">
    <property type="entry name" value="predicted glycosyltransferase like domains"/>
    <property type="match status" value="1"/>
</dbReference>
<dbReference type="EMBL" id="JBHRYN010000005">
    <property type="protein sequence ID" value="MFC3700440.1"/>
    <property type="molecule type" value="Genomic_DNA"/>
</dbReference>
<comment type="caution">
    <text evidence="2">The sequence shown here is derived from an EMBL/GenBank/DDBJ whole genome shotgun (WGS) entry which is preliminary data.</text>
</comment>
<dbReference type="SUPFAM" id="SSF141371">
    <property type="entry name" value="PilZ domain-like"/>
    <property type="match status" value="1"/>
</dbReference>
<proteinExistence type="predicted"/>
<organism evidence="2 3">
    <name type="scientific">Reinekea marina</name>
    <dbReference type="NCBI Taxonomy" id="1310421"/>
    <lineage>
        <taxon>Bacteria</taxon>
        <taxon>Pseudomonadati</taxon>
        <taxon>Pseudomonadota</taxon>
        <taxon>Gammaproteobacteria</taxon>
        <taxon>Oceanospirillales</taxon>
        <taxon>Saccharospirillaceae</taxon>
        <taxon>Reinekea</taxon>
    </lineage>
</organism>
<protein>
    <submittedName>
        <fullName evidence="2">PilZ domain-containing protein</fullName>
    </submittedName>
</protein>
<dbReference type="InterPro" id="IPR009875">
    <property type="entry name" value="PilZ_domain"/>
</dbReference>
<keyword evidence="3" id="KW-1185">Reference proteome</keyword>
<dbReference type="Proteomes" id="UP001595710">
    <property type="component" value="Unassembled WGS sequence"/>
</dbReference>
<sequence length="90" mass="10062">MSQEKRNHPRTSVKMTIKLTLDSGDQIIGETWDISDGGIAFSNEQFDSEFWHKGMLVTGQLQDLPIEAPILELHVAWVGQNSMGLAIVPR</sequence>
<feature type="domain" description="PilZ" evidence="1">
    <location>
        <begin position="4"/>
        <end position="86"/>
    </location>
</feature>
<name>A0ABV7WMC8_9GAMM</name>
<reference evidence="3" key="1">
    <citation type="journal article" date="2019" name="Int. J. Syst. Evol. Microbiol.">
        <title>The Global Catalogue of Microorganisms (GCM) 10K type strain sequencing project: providing services to taxonomists for standard genome sequencing and annotation.</title>
        <authorList>
            <consortium name="The Broad Institute Genomics Platform"/>
            <consortium name="The Broad Institute Genome Sequencing Center for Infectious Disease"/>
            <person name="Wu L."/>
            <person name="Ma J."/>
        </authorList>
    </citation>
    <scope>NUCLEOTIDE SEQUENCE [LARGE SCALE GENOMIC DNA]</scope>
    <source>
        <strain evidence="3">CECT 8288</strain>
    </source>
</reference>
<evidence type="ECO:0000259" key="1">
    <source>
        <dbReference type="Pfam" id="PF07238"/>
    </source>
</evidence>
<evidence type="ECO:0000313" key="2">
    <source>
        <dbReference type="EMBL" id="MFC3700440.1"/>
    </source>
</evidence>
<gene>
    <name evidence="2" type="ORF">ACFOND_02225</name>
</gene>
<dbReference type="RefSeq" id="WP_290281761.1">
    <property type="nucleotide sequence ID" value="NZ_JAUFQI010000001.1"/>
</dbReference>
<dbReference type="Pfam" id="PF07238">
    <property type="entry name" value="PilZ"/>
    <property type="match status" value="1"/>
</dbReference>